<proteinExistence type="predicted"/>
<keyword evidence="6" id="KW-1185">Reference proteome</keyword>
<accession>A0A557QXL9</accession>
<keyword evidence="2" id="KW-0732">Signal</keyword>
<comment type="caution">
    <text evidence="3">The sequence shown here is derived from an EMBL/GenBank/DDBJ whole genome shotgun (WGS) entry which is preliminary data.</text>
</comment>
<reference evidence="5 6" key="1">
    <citation type="submission" date="2019-07" db="EMBL/GenBank/DDBJ databases">
        <title>The pathways for chlorine oxyanion respiration interact through the shared metabolite chlorate.</title>
        <authorList>
            <person name="Barnum T.P."/>
            <person name="Cheng Y."/>
            <person name="Hill K.A."/>
            <person name="Lucas L.N."/>
            <person name="Carlson H.K."/>
            <person name="Coates J.D."/>
        </authorList>
    </citation>
    <scope>NUCLEOTIDE SEQUENCE [LARGE SCALE GENOMIC DNA]</scope>
    <source>
        <strain evidence="4 5">SFB-1</strain>
        <strain evidence="3 6">SFB-3</strain>
    </source>
</reference>
<dbReference type="RefSeq" id="WP_144175352.1">
    <property type="nucleotide sequence ID" value="NZ_VMNK01000006.1"/>
</dbReference>
<gene>
    <name evidence="4" type="ORF">FHP89_05945</name>
    <name evidence="3" type="ORF">FHP91_08245</name>
</gene>
<feature type="region of interest" description="Disordered" evidence="1">
    <location>
        <begin position="40"/>
        <end position="122"/>
    </location>
</feature>
<evidence type="ECO:0000313" key="5">
    <source>
        <dbReference type="Proteomes" id="UP000318349"/>
    </source>
</evidence>
<evidence type="ECO:0000313" key="6">
    <source>
        <dbReference type="Proteomes" id="UP000319502"/>
    </source>
</evidence>
<dbReference type="Proteomes" id="UP000319502">
    <property type="component" value="Unassembled WGS sequence"/>
</dbReference>
<dbReference type="Proteomes" id="UP000318349">
    <property type="component" value="Unassembled WGS sequence"/>
</dbReference>
<evidence type="ECO:0000256" key="2">
    <source>
        <dbReference type="SAM" id="SignalP"/>
    </source>
</evidence>
<evidence type="ECO:0000313" key="3">
    <source>
        <dbReference type="EMBL" id="TVO57651.1"/>
    </source>
</evidence>
<feature type="compositionally biased region" description="Low complexity" evidence="1">
    <location>
        <begin position="56"/>
        <end position="76"/>
    </location>
</feature>
<dbReference type="AlphaFoldDB" id="A0A557QXL9"/>
<organism evidence="3 6">
    <name type="scientific">Denitromonas halophila</name>
    <dbReference type="NCBI Taxonomy" id="1629404"/>
    <lineage>
        <taxon>Bacteria</taxon>
        <taxon>Pseudomonadati</taxon>
        <taxon>Pseudomonadota</taxon>
        <taxon>Betaproteobacteria</taxon>
        <taxon>Rhodocyclales</taxon>
        <taxon>Zoogloeaceae</taxon>
        <taxon>Denitromonas</taxon>
    </lineage>
</organism>
<evidence type="ECO:0000313" key="4">
    <source>
        <dbReference type="EMBL" id="TVO78021.1"/>
    </source>
</evidence>
<protein>
    <submittedName>
        <fullName evidence="3">Uncharacterized protein</fullName>
    </submittedName>
</protein>
<dbReference type="EMBL" id="VMNK01000006">
    <property type="protein sequence ID" value="TVO57651.1"/>
    <property type="molecule type" value="Genomic_DNA"/>
</dbReference>
<sequence length="122" mass="13403">MTRLKLTLLLLTTLWHGPSVAADDWLTNLQKGDWQKAIEGVTREAAPSRTQRSTGAPPAATPRATPQRAPATTAARTRARAAREARAAQRAAARESRRAVNSRRATPPSDADRAERRRSRSR</sequence>
<dbReference type="EMBL" id="VMNI01000006">
    <property type="protein sequence ID" value="TVO78021.1"/>
    <property type="molecule type" value="Genomic_DNA"/>
</dbReference>
<name>A0A557QXL9_9RHOO</name>
<feature type="compositionally biased region" description="Basic and acidic residues" evidence="1">
    <location>
        <begin position="81"/>
        <end position="98"/>
    </location>
</feature>
<evidence type="ECO:0000256" key="1">
    <source>
        <dbReference type="SAM" id="MobiDB-lite"/>
    </source>
</evidence>
<feature type="signal peptide" evidence="2">
    <location>
        <begin position="1"/>
        <end position="21"/>
    </location>
</feature>
<feature type="chain" id="PRO_5044617517" evidence="2">
    <location>
        <begin position="22"/>
        <end position="122"/>
    </location>
</feature>